<dbReference type="Proteomes" id="UP000886879">
    <property type="component" value="Unassembled WGS sequence"/>
</dbReference>
<evidence type="ECO:0000256" key="3">
    <source>
        <dbReference type="ARBA" id="ARBA00022777"/>
    </source>
</evidence>
<comment type="caution">
    <text evidence="6">The sequence shown here is derived from an EMBL/GenBank/DDBJ whole genome shotgun (WGS) entry which is preliminary data.</text>
</comment>
<dbReference type="Gene3D" id="3.30.420.40">
    <property type="match status" value="2"/>
</dbReference>
<name>A0A9D0YT57_9FIRM</name>
<evidence type="ECO:0000256" key="1">
    <source>
        <dbReference type="ARBA" id="ARBA00009156"/>
    </source>
</evidence>
<evidence type="ECO:0000313" key="6">
    <source>
        <dbReference type="EMBL" id="HIQ61766.1"/>
    </source>
</evidence>
<reference evidence="6" key="2">
    <citation type="journal article" date="2021" name="PeerJ">
        <title>Extensive microbial diversity within the chicken gut microbiome revealed by metagenomics and culture.</title>
        <authorList>
            <person name="Gilroy R."/>
            <person name="Ravi A."/>
            <person name="Getino M."/>
            <person name="Pursley I."/>
            <person name="Horton D.L."/>
            <person name="Alikhan N.F."/>
            <person name="Baker D."/>
            <person name="Gharbi K."/>
            <person name="Hall N."/>
            <person name="Watson M."/>
            <person name="Adriaenssens E.M."/>
            <person name="Foster-Nyarko E."/>
            <person name="Jarju S."/>
            <person name="Secka A."/>
            <person name="Antonio M."/>
            <person name="Oren A."/>
            <person name="Chaudhuri R.R."/>
            <person name="La Ragione R."/>
            <person name="Hildebrand F."/>
            <person name="Pallen M.J."/>
        </authorList>
    </citation>
    <scope>NUCLEOTIDE SEQUENCE</scope>
    <source>
        <strain evidence="6">ChiGjej2B2-12916</strain>
    </source>
</reference>
<accession>A0A9D0YT57</accession>
<dbReference type="InterPro" id="IPR043129">
    <property type="entry name" value="ATPase_NBD"/>
</dbReference>
<dbReference type="SUPFAM" id="SSF53067">
    <property type="entry name" value="Actin-like ATPase domain"/>
    <property type="match status" value="2"/>
</dbReference>
<dbReference type="PANTHER" id="PTHR43095">
    <property type="entry name" value="SUGAR KINASE"/>
    <property type="match status" value="1"/>
</dbReference>
<dbReference type="Pfam" id="PF02782">
    <property type="entry name" value="FGGY_C"/>
    <property type="match status" value="1"/>
</dbReference>
<sequence>MDMKEFLANGQACLGIELGSTRIKAVLIGPDHAPIASGDHSWENRYEGGYWTYSLEDVWTGLQDAYAHLSADVEARYGVKLTKVASMGFSAMMHGYLPFGHEGQLLAPFRTWRNTTTGQAAEILSDRFNFNIPQRWSIAHLYQAILNGEDHVPDVAFITTLAGYVHWKLTGENVLGVGDASGVFPIDSDTCDYDQAMVDSFDQLVADKGFPWKLRDILPRVAVAGDNAGTLTAEGAKLLDPTGTLQPGAILCPPEGDAGTGMAATNAVAKRTGNVSAGTSVFSMIVLEKPLSRRYEEIDMVTTPDGAPVAMVHCNNCTNEINAWAEVFSGLLTALGHEVDKNALYTAMFTSALEGKADGDGLLLYNYLSGEPVTGLSDGRPLLVRGPEAHLNFANFMRTQLYSALATLKVGLDILGEEHVAVDRLMGHGGFFKTPVVGQRILAAAANSPVATMETAGEGGPWGMALLAAYAVHKAEGQSLQDYLNTQVFGDQKVSVVEPQAEDVEGFTNFMVHYKAGLAVERAAVEHV</sequence>
<dbReference type="PANTHER" id="PTHR43095:SF5">
    <property type="entry name" value="XYLULOSE KINASE"/>
    <property type="match status" value="1"/>
</dbReference>
<dbReference type="CDD" id="cd07809">
    <property type="entry name" value="ASKHA_NBD_FGGY_BaXK-like"/>
    <property type="match status" value="1"/>
</dbReference>
<dbReference type="InterPro" id="IPR050406">
    <property type="entry name" value="FGGY_Carb_Kinase"/>
</dbReference>
<proteinExistence type="inferred from homology"/>
<dbReference type="InterPro" id="IPR018485">
    <property type="entry name" value="FGGY_C"/>
</dbReference>
<dbReference type="Pfam" id="PF00370">
    <property type="entry name" value="FGGY_N"/>
    <property type="match status" value="1"/>
</dbReference>
<dbReference type="GO" id="GO:0005975">
    <property type="term" value="P:carbohydrate metabolic process"/>
    <property type="evidence" value="ECO:0007669"/>
    <property type="project" value="InterPro"/>
</dbReference>
<feature type="domain" description="Carbohydrate kinase FGGY C-terminal" evidence="5">
    <location>
        <begin position="274"/>
        <end position="471"/>
    </location>
</feature>
<keyword evidence="2" id="KW-0808">Transferase</keyword>
<feature type="domain" description="Carbohydrate kinase FGGY N-terminal" evidence="4">
    <location>
        <begin position="13"/>
        <end position="238"/>
    </location>
</feature>
<dbReference type="EMBL" id="DVFO01000100">
    <property type="protein sequence ID" value="HIQ61766.1"/>
    <property type="molecule type" value="Genomic_DNA"/>
</dbReference>
<gene>
    <name evidence="6" type="ORF">IAD31_09270</name>
</gene>
<reference evidence="6" key="1">
    <citation type="submission" date="2020-10" db="EMBL/GenBank/DDBJ databases">
        <authorList>
            <person name="Gilroy R."/>
        </authorList>
    </citation>
    <scope>NUCLEOTIDE SEQUENCE</scope>
    <source>
        <strain evidence="6">ChiGjej2B2-12916</strain>
    </source>
</reference>
<keyword evidence="3 6" id="KW-0418">Kinase</keyword>
<dbReference type="AlphaFoldDB" id="A0A9D0YT57"/>
<evidence type="ECO:0000313" key="7">
    <source>
        <dbReference type="Proteomes" id="UP000886879"/>
    </source>
</evidence>
<dbReference type="InterPro" id="IPR018484">
    <property type="entry name" value="FGGY_N"/>
</dbReference>
<comment type="similarity">
    <text evidence="1">Belongs to the FGGY kinase family.</text>
</comment>
<dbReference type="GO" id="GO:0016301">
    <property type="term" value="F:kinase activity"/>
    <property type="evidence" value="ECO:0007669"/>
    <property type="project" value="UniProtKB-KW"/>
</dbReference>
<evidence type="ECO:0000256" key="2">
    <source>
        <dbReference type="ARBA" id="ARBA00022679"/>
    </source>
</evidence>
<organism evidence="6 7">
    <name type="scientific">Candidatus Enterenecus faecium</name>
    <dbReference type="NCBI Taxonomy" id="2840780"/>
    <lineage>
        <taxon>Bacteria</taxon>
        <taxon>Bacillati</taxon>
        <taxon>Bacillota</taxon>
        <taxon>Clostridia</taxon>
        <taxon>Eubacteriales</taxon>
        <taxon>Candidatus Enterenecus</taxon>
    </lineage>
</organism>
<protein>
    <submittedName>
        <fullName evidence="6">FGGY-family carbohydrate kinase</fullName>
    </submittedName>
</protein>
<evidence type="ECO:0000259" key="4">
    <source>
        <dbReference type="Pfam" id="PF00370"/>
    </source>
</evidence>
<evidence type="ECO:0000259" key="5">
    <source>
        <dbReference type="Pfam" id="PF02782"/>
    </source>
</evidence>